<dbReference type="Pfam" id="PF12683">
    <property type="entry name" value="DUF3798"/>
    <property type="match status" value="1"/>
</dbReference>
<dbReference type="KEGG" id="qdo:H9Q78_09840"/>
<keyword evidence="2" id="KW-0732">Signal</keyword>
<organism evidence="3 4">
    <name type="scientific">Qiania dongpingensis</name>
    <dbReference type="NCBI Taxonomy" id="2763669"/>
    <lineage>
        <taxon>Bacteria</taxon>
        <taxon>Bacillati</taxon>
        <taxon>Bacillota</taxon>
        <taxon>Clostridia</taxon>
        <taxon>Lachnospirales</taxon>
        <taxon>Lachnospiraceae</taxon>
        <taxon>Qiania</taxon>
    </lineage>
</organism>
<dbReference type="Gene3D" id="3.40.50.11390">
    <property type="match status" value="1"/>
</dbReference>
<keyword evidence="4" id="KW-1185">Reference proteome</keyword>
<name>A0A7G9G1S3_9FIRM</name>
<sequence length="410" mass="44836">MKKLLALLLSLVMVLSLAGCGSKNSDDNETDGGKTTAAADNKGTDESKEAGGSDTENYKIGIVTGTVAQTEEEYRAAQSMKTLYGEDHIVTATYPDKFEDEQQQVIQTIKNMAQDPDMKAIIVCQAVPGTKVAFEAIKSDPNTKDILLVAGVPFEDPNVITTAADISIDADHPNIGYSMTKQAKEMGAETFVFYSFARHMAQELVVQKRDNAEKSCEELGMKFVYAECVDPMGEQGVSGAQQWILEDLPRKLEEYGDNVAFFATNCSLQVPIITTILNDKEHHSIYPLQCCPSPLHALPEALGLEIPDDKKADVPYILEAEEKAVKEKGGDGRVATWAAPTDYSIIVGSVAYAMEYIKGNTNGLNDEETYLKCMNDIANGAEITLNHVVDSQTGNTYDNYYLFSSTYVTY</sequence>
<feature type="signal peptide" evidence="2">
    <location>
        <begin position="1"/>
        <end position="18"/>
    </location>
</feature>
<evidence type="ECO:0000256" key="1">
    <source>
        <dbReference type="SAM" id="MobiDB-lite"/>
    </source>
</evidence>
<proteinExistence type="predicted"/>
<feature type="chain" id="PRO_5039072461" evidence="2">
    <location>
        <begin position="19"/>
        <end position="410"/>
    </location>
</feature>
<feature type="compositionally biased region" description="Basic and acidic residues" evidence="1">
    <location>
        <begin position="42"/>
        <end position="51"/>
    </location>
</feature>
<evidence type="ECO:0000313" key="4">
    <source>
        <dbReference type="Proteomes" id="UP000515823"/>
    </source>
</evidence>
<dbReference type="PROSITE" id="PS51257">
    <property type="entry name" value="PROKAR_LIPOPROTEIN"/>
    <property type="match status" value="1"/>
</dbReference>
<dbReference type="Proteomes" id="UP000515823">
    <property type="component" value="Chromosome"/>
</dbReference>
<dbReference type="AlphaFoldDB" id="A0A7G9G1S3"/>
<accession>A0A7G9G1S3</accession>
<dbReference type="RefSeq" id="WP_249301383.1">
    <property type="nucleotide sequence ID" value="NZ_CP060634.1"/>
</dbReference>
<gene>
    <name evidence="3" type="ORF">H9Q78_09840</name>
</gene>
<dbReference type="EMBL" id="CP060634">
    <property type="protein sequence ID" value="QNM04755.1"/>
    <property type="molecule type" value="Genomic_DNA"/>
</dbReference>
<evidence type="ECO:0000313" key="3">
    <source>
        <dbReference type="EMBL" id="QNM04755.1"/>
    </source>
</evidence>
<dbReference type="InterPro" id="IPR024258">
    <property type="entry name" value="DUF3798"/>
</dbReference>
<evidence type="ECO:0000256" key="2">
    <source>
        <dbReference type="SAM" id="SignalP"/>
    </source>
</evidence>
<feature type="region of interest" description="Disordered" evidence="1">
    <location>
        <begin position="22"/>
        <end position="56"/>
    </location>
</feature>
<protein>
    <submittedName>
        <fullName evidence="3">DUF3798 domain-containing protein</fullName>
    </submittedName>
</protein>
<reference evidence="3 4" key="1">
    <citation type="submission" date="2020-08" db="EMBL/GenBank/DDBJ databases">
        <authorList>
            <person name="Liu C."/>
            <person name="Sun Q."/>
        </authorList>
    </citation>
    <scope>NUCLEOTIDE SEQUENCE [LARGE SCALE GENOMIC DNA]</scope>
    <source>
        <strain evidence="3 4">NSJ-38</strain>
    </source>
</reference>